<dbReference type="Pfam" id="PF01575">
    <property type="entry name" value="MaoC_dehydratas"/>
    <property type="match status" value="1"/>
</dbReference>
<dbReference type="SUPFAM" id="SSF54637">
    <property type="entry name" value="Thioesterase/thiol ester dehydrase-isomerase"/>
    <property type="match status" value="1"/>
</dbReference>
<feature type="domain" description="MaoC-like" evidence="1">
    <location>
        <begin position="26"/>
        <end position="130"/>
    </location>
</feature>
<gene>
    <name evidence="2" type="ORF">C0039_10480</name>
</gene>
<evidence type="ECO:0000313" key="3">
    <source>
        <dbReference type="Proteomes" id="UP000235005"/>
    </source>
</evidence>
<dbReference type="PANTHER" id="PTHR42993">
    <property type="entry name" value="MAOC-LIKE DEHYDRATASE DOMAIN-CONTAINING PROTEIN"/>
    <property type="match status" value="1"/>
</dbReference>
<accession>A0A2N5X3K8</accession>
<proteinExistence type="predicted"/>
<evidence type="ECO:0000313" key="2">
    <source>
        <dbReference type="EMBL" id="PLW69050.1"/>
    </source>
</evidence>
<dbReference type="InterPro" id="IPR029069">
    <property type="entry name" value="HotDog_dom_sf"/>
</dbReference>
<comment type="caution">
    <text evidence="2">The sequence shown here is derived from an EMBL/GenBank/DDBJ whole genome shotgun (WGS) entry which is preliminary data.</text>
</comment>
<sequence length="155" mass="17598">MKQYRYDDVEGMQALVSDEFGPWSGEVEVTQEMVNQFAELTGDDYWIHTDPEKAKTDSPFGCTVAHGFLTLVLIPKMRSEPSYEVTGFNNMLNYGSDKLRFTGVVPVGCSIRSRSRIKEVSTTSKGTKMVMEQHVHVVGQDERPAVIYELIFIYM</sequence>
<reference evidence="2 3" key="1">
    <citation type="submission" date="2018-01" db="EMBL/GenBank/DDBJ databases">
        <title>The draft genome sequence of Halioglobus lutimaris HF004.</title>
        <authorList>
            <person name="Du Z.-J."/>
            <person name="Shi M.-J."/>
        </authorList>
    </citation>
    <scope>NUCLEOTIDE SEQUENCE [LARGE SCALE GENOMIC DNA]</scope>
    <source>
        <strain evidence="2 3">HF004</strain>
    </source>
</reference>
<dbReference type="RefSeq" id="WP_076002390.1">
    <property type="nucleotide sequence ID" value="NZ_PKUS01000010.1"/>
</dbReference>
<evidence type="ECO:0000259" key="1">
    <source>
        <dbReference type="Pfam" id="PF01575"/>
    </source>
</evidence>
<dbReference type="OrthoDB" id="9801735at2"/>
<keyword evidence="3" id="KW-1185">Reference proteome</keyword>
<protein>
    <submittedName>
        <fullName evidence="2">MaoC family dehydratase</fullName>
    </submittedName>
</protein>
<dbReference type="Proteomes" id="UP000235005">
    <property type="component" value="Unassembled WGS sequence"/>
</dbReference>
<organism evidence="2 3">
    <name type="scientific">Pseudohalioglobus lutimaris</name>
    <dbReference type="NCBI Taxonomy" id="1737061"/>
    <lineage>
        <taxon>Bacteria</taxon>
        <taxon>Pseudomonadati</taxon>
        <taxon>Pseudomonadota</taxon>
        <taxon>Gammaproteobacteria</taxon>
        <taxon>Cellvibrionales</taxon>
        <taxon>Halieaceae</taxon>
        <taxon>Pseudohalioglobus</taxon>
    </lineage>
</organism>
<dbReference type="CDD" id="cd03450">
    <property type="entry name" value="NodN"/>
    <property type="match status" value="1"/>
</dbReference>
<dbReference type="EMBL" id="PKUS01000010">
    <property type="protein sequence ID" value="PLW69050.1"/>
    <property type="molecule type" value="Genomic_DNA"/>
</dbReference>
<name>A0A2N5X3K8_9GAMM</name>
<dbReference type="Gene3D" id="3.10.129.10">
    <property type="entry name" value="Hotdog Thioesterase"/>
    <property type="match status" value="1"/>
</dbReference>
<dbReference type="PANTHER" id="PTHR42993:SF1">
    <property type="entry name" value="MAOC-LIKE DEHYDRATASE DOMAIN-CONTAINING PROTEIN"/>
    <property type="match status" value="1"/>
</dbReference>
<dbReference type="InterPro" id="IPR002539">
    <property type="entry name" value="MaoC-like_dom"/>
</dbReference>
<dbReference type="InterPro" id="IPR039375">
    <property type="entry name" value="NodN-like"/>
</dbReference>
<dbReference type="AlphaFoldDB" id="A0A2N5X3K8"/>